<evidence type="ECO:0000259" key="7">
    <source>
        <dbReference type="PROSITE" id="PS50157"/>
    </source>
</evidence>
<keyword evidence="3 5" id="KW-0863">Zinc-finger</keyword>
<evidence type="ECO:0000256" key="1">
    <source>
        <dbReference type="ARBA" id="ARBA00022723"/>
    </source>
</evidence>
<proteinExistence type="predicted"/>
<dbReference type="PROSITE" id="PS00028">
    <property type="entry name" value="ZINC_FINGER_C2H2_1"/>
    <property type="match status" value="2"/>
</dbReference>
<organism evidence="8 9">
    <name type="scientific">Collybia nuda</name>
    <dbReference type="NCBI Taxonomy" id="64659"/>
    <lineage>
        <taxon>Eukaryota</taxon>
        <taxon>Fungi</taxon>
        <taxon>Dikarya</taxon>
        <taxon>Basidiomycota</taxon>
        <taxon>Agaricomycotina</taxon>
        <taxon>Agaricomycetes</taxon>
        <taxon>Agaricomycetidae</taxon>
        <taxon>Agaricales</taxon>
        <taxon>Tricholomatineae</taxon>
        <taxon>Clitocybaceae</taxon>
        <taxon>Collybia</taxon>
    </lineage>
</organism>
<evidence type="ECO:0000256" key="5">
    <source>
        <dbReference type="PROSITE-ProRule" id="PRU00042"/>
    </source>
</evidence>
<evidence type="ECO:0000256" key="6">
    <source>
        <dbReference type="SAM" id="MobiDB-lite"/>
    </source>
</evidence>
<dbReference type="AlphaFoldDB" id="A0A9P5Y0M6"/>
<dbReference type="PROSITE" id="PS50157">
    <property type="entry name" value="ZINC_FINGER_C2H2_2"/>
    <property type="match status" value="1"/>
</dbReference>
<feature type="region of interest" description="Disordered" evidence="6">
    <location>
        <begin position="125"/>
        <end position="158"/>
    </location>
</feature>
<keyword evidence="4" id="KW-0862">Zinc</keyword>
<dbReference type="Gene3D" id="3.30.160.60">
    <property type="entry name" value="Classic Zinc Finger"/>
    <property type="match status" value="1"/>
</dbReference>
<keyword evidence="9" id="KW-1185">Reference proteome</keyword>
<evidence type="ECO:0000256" key="4">
    <source>
        <dbReference type="ARBA" id="ARBA00022833"/>
    </source>
</evidence>
<dbReference type="Pfam" id="PF00096">
    <property type="entry name" value="zf-C2H2"/>
    <property type="match status" value="1"/>
</dbReference>
<evidence type="ECO:0000256" key="3">
    <source>
        <dbReference type="ARBA" id="ARBA00022771"/>
    </source>
</evidence>
<dbReference type="SMART" id="SM00355">
    <property type="entry name" value="ZnF_C2H2"/>
    <property type="match status" value="7"/>
</dbReference>
<evidence type="ECO:0000256" key="2">
    <source>
        <dbReference type="ARBA" id="ARBA00022737"/>
    </source>
</evidence>
<keyword evidence="2" id="KW-0677">Repeat</keyword>
<dbReference type="GO" id="GO:0000977">
    <property type="term" value="F:RNA polymerase II transcription regulatory region sequence-specific DNA binding"/>
    <property type="evidence" value="ECO:0007669"/>
    <property type="project" value="TreeGrafter"/>
</dbReference>
<dbReference type="InterPro" id="IPR013087">
    <property type="entry name" value="Znf_C2H2_type"/>
</dbReference>
<keyword evidence="1" id="KW-0479">Metal-binding</keyword>
<dbReference type="OrthoDB" id="6077919at2759"/>
<comment type="caution">
    <text evidence="8">The sequence shown here is derived from an EMBL/GenBank/DDBJ whole genome shotgun (WGS) entry which is preliminary data.</text>
</comment>
<dbReference type="GO" id="GO:0008270">
    <property type="term" value="F:zinc ion binding"/>
    <property type="evidence" value="ECO:0007669"/>
    <property type="project" value="UniProtKB-KW"/>
</dbReference>
<accession>A0A9P5Y0M6</accession>
<reference evidence="8" key="1">
    <citation type="submission" date="2020-11" db="EMBL/GenBank/DDBJ databases">
        <authorList>
            <consortium name="DOE Joint Genome Institute"/>
            <person name="Ahrendt S."/>
            <person name="Riley R."/>
            <person name="Andreopoulos W."/>
            <person name="Labutti K."/>
            <person name="Pangilinan J."/>
            <person name="Ruiz-Duenas F.J."/>
            <person name="Barrasa J.M."/>
            <person name="Sanchez-Garcia M."/>
            <person name="Camarero S."/>
            <person name="Miyauchi S."/>
            <person name="Serrano A."/>
            <person name="Linde D."/>
            <person name="Babiker R."/>
            <person name="Drula E."/>
            <person name="Ayuso-Fernandez I."/>
            <person name="Pacheco R."/>
            <person name="Padilla G."/>
            <person name="Ferreira P."/>
            <person name="Barriuso J."/>
            <person name="Kellner H."/>
            <person name="Castanera R."/>
            <person name="Alfaro M."/>
            <person name="Ramirez L."/>
            <person name="Pisabarro A.G."/>
            <person name="Kuo A."/>
            <person name="Tritt A."/>
            <person name="Lipzen A."/>
            <person name="He G."/>
            <person name="Yan M."/>
            <person name="Ng V."/>
            <person name="Cullen D."/>
            <person name="Martin F."/>
            <person name="Rosso M.-N."/>
            <person name="Henrissat B."/>
            <person name="Hibbett D."/>
            <person name="Martinez A.T."/>
            <person name="Grigoriev I.V."/>
        </authorList>
    </citation>
    <scope>NUCLEOTIDE SEQUENCE</scope>
    <source>
        <strain evidence="8">CBS 247.69</strain>
    </source>
</reference>
<dbReference type="GO" id="GO:0005634">
    <property type="term" value="C:nucleus"/>
    <property type="evidence" value="ECO:0007669"/>
    <property type="project" value="TreeGrafter"/>
</dbReference>
<evidence type="ECO:0000313" key="8">
    <source>
        <dbReference type="EMBL" id="KAF9459146.1"/>
    </source>
</evidence>
<feature type="compositionally biased region" description="Polar residues" evidence="6">
    <location>
        <begin position="138"/>
        <end position="152"/>
    </location>
</feature>
<dbReference type="Pfam" id="PF12874">
    <property type="entry name" value="zf-met"/>
    <property type="match status" value="1"/>
</dbReference>
<dbReference type="PANTHER" id="PTHR24409">
    <property type="entry name" value="ZINC FINGER PROTEIN 142"/>
    <property type="match status" value="1"/>
</dbReference>
<dbReference type="GO" id="GO:0000981">
    <property type="term" value="F:DNA-binding transcription factor activity, RNA polymerase II-specific"/>
    <property type="evidence" value="ECO:0007669"/>
    <property type="project" value="TreeGrafter"/>
</dbReference>
<feature type="domain" description="C2H2-type" evidence="7">
    <location>
        <begin position="234"/>
        <end position="265"/>
    </location>
</feature>
<protein>
    <recommendedName>
        <fullName evidence="7">C2H2-type domain-containing protein</fullName>
    </recommendedName>
</protein>
<name>A0A9P5Y0M6_9AGAR</name>
<dbReference type="PANTHER" id="PTHR24409:SF356">
    <property type="entry name" value="C2H2 FINGER DOMAIN TRANSCRIPTION FACTOR (EUROFUNG)"/>
    <property type="match status" value="1"/>
</dbReference>
<sequence>MPPVFGCFDCSYQFDSVGALLNHSSTTRHHFGCTTCDTHFITGIGLEQHIWSAGCHQGSDDGFEGSSEDQEVEEKEQGEQDFFCAKCNYIFAGAAALKSHYVNSPVHNWCFDCVRDFATTEALNQHSSTKSHKRGKSRNLSQQLSPTSQDSSPSKRKKPVCTFCGKKFGSPAAMAMHVESGRHGITRHQVTAAVHNLQTVPAISLAPQSGGPVLPLTTVTMDSATHLAFNGRSYKCYICHKTYRKLKNLKRHLNSGVPVHDRDEFQCPGERCNAKFKLISGLIQHIEHGRCGVGRFKEVRSQFESLPDQFTRSLKF</sequence>
<dbReference type="Proteomes" id="UP000807353">
    <property type="component" value="Unassembled WGS sequence"/>
</dbReference>
<evidence type="ECO:0000313" key="9">
    <source>
        <dbReference type="Proteomes" id="UP000807353"/>
    </source>
</evidence>
<gene>
    <name evidence="8" type="ORF">BDZ94DRAFT_1300714</name>
</gene>
<dbReference type="EMBL" id="MU150322">
    <property type="protein sequence ID" value="KAF9459146.1"/>
    <property type="molecule type" value="Genomic_DNA"/>
</dbReference>